<evidence type="ECO:0000313" key="9">
    <source>
        <dbReference type="EMBL" id="MDT7828936.1"/>
    </source>
</evidence>
<keyword evidence="10" id="KW-1185">Reference proteome</keyword>
<keyword evidence="3 9" id="KW-0808">Transferase</keyword>
<proteinExistence type="predicted"/>
<reference evidence="9 10" key="1">
    <citation type="submission" date="2023-09" db="EMBL/GenBank/DDBJ databases">
        <title>Novel taxa isolated from Blanes Bay.</title>
        <authorList>
            <person name="Rey-Velasco X."/>
            <person name="Lucena T."/>
        </authorList>
    </citation>
    <scope>NUCLEOTIDE SEQUENCE [LARGE SCALE GENOMIC DNA]</scope>
    <source>
        <strain evidence="9 10">S334</strain>
    </source>
</reference>
<feature type="transmembrane region" description="Helical" evidence="8">
    <location>
        <begin position="104"/>
        <end position="122"/>
    </location>
</feature>
<keyword evidence="6 8" id="KW-0472">Membrane</keyword>
<keyword evidence="4 8" id="KW-0812">Transmembrane</keyword>
<organism evidence="9 10">
    <name type="scientific">Pricia mediterranea</name>
    <dbReference type="NCBI Taxonomy" id="3076079"/>
    <lineage>
        <taxon>Bacteria</taxon>
        <taxon>Pseudomonadati</taxon>
        <taxon>Bacteroidota</taxon>
        <taxon>Flavobacteriia</taxon>
        <taxon>Flavobacteriales</taxon>
        <taxon>Flavobacteriaceae</taxon>
        <taxon>Pricia</taxon>
    </lineage>
</organism>
<dbReference type="CDD" id="cd06853">
    <property type="entry name" value="GT_WecA_like"/>
    <property type="match status" value="1"/>
</dbReference>
<comment type="caution">
    <text evidence="9">The sequence shown here is derived from an EMBL/GenBank/DDBJ whole genome shotgun (WGS) entry which is preliminary data.</text>
</comment>
<dbReference type="GO" id="GO:0016740">
    <property type="term" value="F:transferase activity"/>
    <property type="evidence" value="ECO:0007669"/>
    <property type="project" value="UniProtKB-KW"/>
</dbReference>
<comment type="subcellular location">
    <subcellularLocation>
        <location evidence="1">Cell membrane</location>
        <topology evidence="1">Multi-pass membrane protein</topology>
    </subcellularLocation>
</comment>
<feature type="transmembrane region" description="Helical" evidence="8">
    <location>
        <begin position="163"/>
        <end position="181"/>
    </location>
</feature>
<evidence type="ECO:0000256" key="5">
    <source>
        <dbReference type="ARBA" id="ARBA00022989"/>
    </source>
</evidence>
<evidence type="ECO:0000256" key="6">
    <source>
        <dbReference type="ARBA" id="ARBA00023136"/>
    </source>
</evidence>
<feature type="transmembrane region" description="Helical" evidence="8">
    <location>
        <begin position="218"/>
        <end position="239"/>
    </location>
</feature>
<evidence type="ECO:0000256" key="2">
    <source>
        <dbReference type="ARBA" id="ARBA00022475"/>
    </source>
</evidence>
<feature type="transmembrane region" description="Helical" evidence="8">
    <location>
        <begin position="6"/>
        <end position="26"/>
    </location>
</feature>
<evidence type="ECO:0000256" key="1">
    <source>
        <dbReference type="ARBA" id="ARBA00004651"/>
    </source>
</evidence>
<feature type="transmembrane region" description="Helical" evidence="8">
    <location>
        <begin position="79"/>
        <end position="97"/>
    </location>
</feature>
<dbReference type="Proteomes" id="UP001250656">
    <property type="component" value="Unassembled WGS sequence"/>
</dbReference>
<feature type="transmembrane region" description="Helical" evidence="8">
    <location>
        <begin position="134"/>
        <end position="151"/>
    </location>
</feature>
<dbReference type="InterPro" id="IPR000715">
    <property type="entry name" value="Glycosyl_transferase_4"/>
</dbReference>
<feature type="transmembrane region" description="Helical" evidence="8">
    <location>
        <begin position="46"/>
        <end position="67"/>
    </location>
</feature>
<dbReference type="PANTHER" id="PTHR22926:SF3">
    <property type="entry name" value="UNDECAPRENYL-PHOSPHATE ALPHA-N-ACETYLGLUCOSAMINYL 1-PHOSPHATE TRANSFERASE"/>
    <property type="match status" value="1"/>
</dbReference>
<dbReference type="EMBL" id="JAVTTP010000001">
    <property type="protein sequence ID" value="MDT7828936.1"/>
    <property type="molecule type" value="Genomic_DNA"/>
</dbReference>
<dbReference type="InterPro" id="IPR018480">
    <property type="entry name" value="PNAcMuramoyl-5peptid_Trfase_CS"/>
</dbReference>
<keyword evidence="2" id="KW-1003">Cell membrane</keyword>
<name>A0ABU3L5C2_9FLAO</name>
<evidence type="ECO:0000256" key="7">
    <source>
        <dbReference type="SAM" id="MobiDB-lite"/>
    </source>
</evidence>
<sequence>MFFLETAISLFIGAFLLTYLTIPKIISVVEYKRLMDNPNKRSSHKLGTPTLGGVSFFYVLIFALFFINGRDVFDEGMYIIPGLTILFIVGLKDDLVVISPGAKLLSQVFAIVFILANPSFTIHSLNGFLNINEIPYYLYLIIGGFMMITIINSYNLIDGIDGLASVVGIVILVIYTTIFYLTEEYFFALLAIALNASLMAFLGFNLSSDKKIFMGDTGSLIVGFIISILTLKFLALRPVVYTDLPFLLENAPLIAISILIVPLFDTARVFAIRIANKKGPFSPDRNHTHHVLIDYWGLTHKQASFIIGCFNLLFVTLFVVLGSTAKNLGMVIMLVSVVIFLGYIFFKYNYNFTTLKQKILLKRKVDRLKTKAKEKGPKKKKPRNPGKDESEEDREL</sequence>
<dbReference type="EC" id="2.7.8.-" evidence="9"/>
<protein>
    <submittedName>
        <fullName evidence="9">MraY family glycosyltransferase</fullName>
        <ecNumber evidence="9">2.7.8.-</ecNumber>
    </submittedName>
</protein>
<feature type="transmembrane region" description="Helical" evidence="8">
    <location>
        <begin position="251"/>
        <end position="271"/>
    </location>
</feature>
<dbReference type="Pfam" id="PF00953">
    <property type="entry name" value="Glycos_transf_4"/>
    <property type="match status" value="1"/>
</dbReference>
<evidence type="ECO:0000256" key="4">
    <source>
        <dbReference type="ARBA" id="ARBA00022692"/>
    </source>
</evidence>
<evidence type="ECO:0000256" key="3">
    <source>
        <dbReference type="ARBA" id="ARBA00022679"/>
    </source>
</evidence>
<dbReference type="PROSITE" id="PS01348">
    <property type="entry name" value="MRAY_2"/>
    <property type="match status" value="1"/>
</dbReference>
<keyword evidence="5 8" id="KW-1133">Transmembrane helix</keyword>
<dbReference type="PANTHER" id="PTHR22926">
    <property type="entry name" value="PHOSPHO-N-ACETYLMURAMOYL-PENTAPEPTIDE-TRANSFERASE"/>
    <property type="match status" value="1"/>
</dbReference>
<feature type="transmembrane region" description="Helical" evidence="8">
    <location>
        <begin position="187"/>
        <end position="206"/>
    </location>
</feature>
<feature type="region of interest" description="Disordered" evidence="7">
    <location>
        <begin position="370"/>
        <end position="396"/>
    </location>
</feature>
<accession>A0ABU3L5C2</accession>
<gene>
    <name evidence="9" type="ORF">RQM65_09710</name>
</gene>
<dbReference type="RefSeq" id="WP_314014548.1">
    <property type="nucleotide sequence ID" value="NZ_JAVTTP010000001.1"/>
</dbReference>
<evidence type="ECO:0000256" key="8">
    <source>
        <dbReference type="SAM" id="Phobius"/>
    </source>
</evidence>
<feature type="transmembrane region" description="Helical" evidence="8">
    <location>
        <begin position="328"/>
        <end position="346"/>
    </location>
</feature>
<feature type="transmembrane region" description="Helical" evidence="8">
    <location>
        <begin position="303"/>
        <end position="322"/>
    </location>
</feature>
<evidence type="ECO:0000313" key="10">
    <source>
        <dbReference type="Proteomes" id="UP001250656"/>
    </source>
</evidence>